<accession>A0A7J7KY22</accession>
<dbReference type="Gene3D" id="2.130.10.10">
    <property type="entry name" value="YVTN repeat-like/Quinoprotein amine dehydrogenase"/>
    <property type="match status" value="1"/>
</dbReference>
<feature type="non-terminal residue" evidence="3">
    <location>
        <position position="1"/>
    </location>
</feature>
<keyword evidence="4" id="KW-1185">Reference proteome</keyword>
<evidence type="ECO:0000256" key="1">
    <source>
        <dbReference type="ARBA" id="ARBA00022574"/>
    </source>
</evidence>
<dbReference type="InterPro" id="IPR036322">
    <property type="entry name" value="WD40_repeat_dom_sf"/>
</dbReference>
<dbReference type="PANTHER" id="PTHR22850">
    <property type="entry name" value="WD40 REPEAT FAMILY"/>
    <property type="match status" value="1"/>
</dbReference>
<dbReference type="SUPFAM" id="SSF50978">
    <property type="entry name" value="WD40 repeat-like"/>
    <property type="match status" value="1"/>
</dbReference>
<evidence type="ECO:0000256" key="2">
    <source>
        <dbReference type="ARBA" id="ARBA00022737"/>
    </source>
</evidence>
<keyword evidence="2" id="KW-0677">Repeat</keyword>
<dbReference type="AlphaFoldDB" id="A0A7J7KY22"/>
<dbReference type="InterPro" id="IPR015943">
    <property type="entry name" value="WD40/YVTN_repeat-like_dom_sf"/>
</dbReference>
<reference evidence="3 4" key="1">
    <citation type="journal article" date="2020" name="IScience">
        <title>Genome Sequencing of the Endangered Kingdonia uniflora (Circaeasteraceae, Ranunculales) Reveals Potential Mechanisms of Evolutionary Specialization.</title>
        <authorList>
            <person name="Sun Y."/>
            <person name="Deng T."/>
            <person name="Zhang A."/>
            <person name="Moore M.J."/>
            <person name="Landis J.B."/>
            <person name="Lin N."/>
            <person name="Zhang H."/>
            <person name="Zhang X."/>
            <person name="Huang J."/>
            <person name="Zhang X."/>
            <person name="Sun H."/>
            <person name="Wang H."/>
        </authorList>
    </citation>
    <scope>NUCLEOTIDE SEQUENCE [LARGE SCALE GENOMIC DNA]</scope>
    <source>
        <strain evidence="3">TB1705</strain>
        <tissue evidence="3">Leaf</tissue>
    </source>
</reference>
<proteinExistence type="predicted"/>
<protein>
    <submittedName>
        <fullName evidence="3">Uncharacterized protein</fullName>
    </submittedName>
</protein>
<name>A0A7J7KY22_9MAGN</name>
<comment type="caution">
    <text evidence="3">The sequence shown here is derived from an EMBL/GenBank/DDBJ whole genome shotgun (WGS) entry which is preliminary data.</text>
</comment>
<evidence type="ECO:0000313" key="4">
    <source>
        <dbReference type="Proteomes" id="UP000541444"/>
    </source>
</evidence>
<dbReference type="Proteomes" id="UP000541444">
    <property type="component" value="Unassembled WGS sequence"/>
</dbReference>
<sequence>MLIKELAYHLRACHPLNPKYYVDAISRIPERLVYIFAFKYIGPNSEYDYVGKLKVEKAHDADLHCVDWNPHDENLILKGQGNCLRQLCRGRSFECWDYEKVGKKKEHVGPRMPNSPPGLFFQHAGHRDKVVDFHWKTSDPWTIISMSEDSESTGGGGTLQIWRMNDLIYQPEEEVELVMVTTFSSYVSYS</sequence>
<evidence type="ECO:0000313" key="3">
    <source>
        <dbReference type="EMBL" id="KAF6135256.1"/>
    </source>
</evidence>
<keyword evidence="1" id="KW-0853">WD repeat</keyword>
<dbReference type="OrthoDB" id="427795at2759"/>
<dbReference type="EMBL" id="JACGCM010002809">
    <property type="protein sequence ID" value="KAF6135256.1"/>
    <property type="molecule type" value="Genomic_DNA"/>
</dbReference>
<gene>
    <name evidence="3" type="ORF">GIB67_028044</name>
</gene>
<organism evidence="3 4">
    <name type="scientific">Kingdonia uniflora</name>
    <dbReference type="NCBI Taxonomy" id="39325"/>
    <lineage>
        <taxon>Eukaryota</taxon>
        <taxon>Viridiplantae</taxon>
        <taxon>Streptophyta</taxon>
        <taxon>Embryophyta</taxon>
        <taxon>Tracheophyta</taxon>
        <taxon>Spermatophyta</taxon>
        <taxon>Magnoliopsida</taxon>
        <taxon>Ranunculales</taxon>
        <taxon>Circaeasteraceae</taxon>
        <taxon>Kingdonia</taxon>
    </lineage>
</organism>
<dbReference type="InterPro" id="IPR050459">
    <property type="entry name" value="WD_repeat_RBAP46/RBAP48/MSI1"/>
</dbReference>